<comment type="caution">
    <text evidence="3">The sequence shown here is derived from an EMBL/GenBank/DDBJ whole genome shotgun (WGS) entry which is preliminary data.</text>
</comment>
<accession>A0A1V3NQR2</accession>
<evidence type="ECO:0008006" key="5">
    <source>
        <dbReference type="Google" id="ProtNLM"/>
    </source>
</evidence>
<dbReference type="AlphaFoldDB" id="A0A1V3NQR2"/>
<reference evidence="3 4" key="1">
    <citation type="submission" date="2018-08" db="EMBL/GenBank/DDBJ databases">
        <title>A genome reference for cultivated species of the human gut microbiota.</title>
        <authorList>
            <person name="Zou Y."/>
            <person name="Xue W."/>
            <person name="Luo G."/>
        </authorList>
    </citation>
    <scope>NUCLEOTIDE SEQUENCE [LARGE SCALE GENOMIC DNA]</scope>
    <source>
        <strain evidence="3 4">AF48-16</strain>
    </source>
</reference>
<evidence type="ECO:0000313" key="4">
    <source>
        <dbReference type="Proteomes" id="UP000286288"/>
    </source>
</evidence>
<dbReference type="EMBL" id="QRMZ01000009">
    <property type="protein sequence ID" value="RHK06562.1"/>
    <property type="molecule type" value="Genomic_DNA"/>
</dbReference>
<keyword evidence="1" id="KW-0812">Transmembrane</keyword>
<dbReference type="RefSeq" id="WP_005236946.1">
    <property type="nucleotide sequence ID" value="NZ_BJMG01000003.1"/>
</dbReference>
<feature type="transmembrane region" description="Helical" evidence="1">
    <location>
        <begin position="32"/>
        <end position="49"/>
    </location>
</feature>
<keyword evidence="1" id="KW-1133">Transmembrane helix</keyword>
<name>A0A1V3NQR2_ENTCA</name>
<dbReference type="GeneID" id="91576120"/>
<evidence type="ECO:0000313" key="2">
    <source>
        <dbReference type="EMBL" id="MDT2964263.1"/>
    </source>
</evidence>
<dbReference type="Proteomes" id="UP001268896">
    <property type="component" value="Unassembled WGS sequence"/>
</dbReference>
<protein>
    <recommendedName>
        <fullName evidence="5">DUF3188 domain-containing protein</fullName>
    </recommendedName>
</protein>
<sequence>MFKNGLFFISIGSMLFIYSANAQSGEYHWVNLITSVILMAIGGIMASIGHKRNKKDKEAQDGNH</sequence>
<gene>
    <name evidence="3" type="ORF">DW084_08400</name>
    <name evidence="2" type="ORF">P7I32_06550</name>
</gene>
<dbReference type="EMBL" id="JARQDV010000003">
    <property type="protein sequence ID" value="MDT2964263.1"/>
    <property type="molecule type" value="Genomic_DNA"/>
</dbReference>
<evidence type="ECO:0000256" key="1">
    <source>
        <dbReference type="SAM" id="Phobius"/>
    </source>
</evidence>
<evidence type="ECO:0000313" key="3">
    <source>
        <dbReference type="EMBL" id="RHK06562.1"/>
    </source>
</evidence>
<keyword evidence="1" id="KW-0472">Membrane</keyword>
<proteinExistence type="predicted"/>
<reference evidence="2" key="2">
    <citation type="submission" date="2023-03" db="EMBL/GenBank/DDBJ databases">
        <authorList>
            <person name="Shen W."/>
            <person name="Cai J."/>
        </authorList>
    </citation>
    <scope>NUCLEOTIDE SEQUENCE</scope>
    <source>
        <strain evidence="2">K72-2</strain>
    </source>
</reference>
<organism evidence="3 4">
    <name type="scientific">Enterococcus casseliflavus</name>
    <name type="common">Enterococcus flavescens</name>
    <dbReference type="NCBI Taxonomy" id="37734"/>
    <lineage>
        <taxon>Bacteria</taxon>
        <taxon>Bacillati</taxon>
        <taxon>Bacillota</taxon>
        <taxon>Bacilli</taxon>
        <taxon>Lactobacillales</taxon>
        <taxon>Enterococcaceae</taxon>
        <taxon>Enterococcus</taxon>
    </lineage>
</organism>
<dbReference type="Proteomes" id="UP000286288">
    <property type="component" value="Unassembled WGS sequence"/>
</dbReference>